<dbReference type="Proteomes" id="UP000792457">
    <property type="component" value="Unassembled WGS sequence"/>
</dbReference>
<dbReference type="PANTHER" id="PTHR46601">
    <property type="entry name" value="ULP_PROTEASE DOMAIN-CONTAINING PROTEIN"/>
    <property type="match status" value="1"/>
</dbReference>
<dbReference type="OrthoDB" id="10062343at2759"/>
<keyword evidence="2" id="KW-1185">Reference proteome</keyword>
<gene>
    <name evidence="1" type="ORF">J437_LFUL019338</name>
</gene>
<accession>A0A8K0KSH7</accession>
<dbReference type="Gene3D" id="2.40.70.10">
    <property type="entry name" value="Acid Proteases"/>
    <property type="match status" value="1"/>
</dbReference>
<organism evidence="1 2">
    <name type="scientific">Ladona fulva</name>
    <name type="common">Scarce chaser dragonfly</name>
    <name type="synonym">Libellula fulva</name>
    <dbReference type="NCBI Taxonomy" id="123851"/>
    <lineage>
        <taxon>Eukaryota</taxon>
        <taxon>Metazoa</taxon>
        <taxon>Ecdysozoa</taxon>
        <taxon>Arthropoda</taxon>
        <taxon>Hexapoda</taxon>
        <taxon>Insecta</taxon>
        <taxon>Pterygota</taxon>
        <taxon>Palaeoptera</taxon>
        <taxon>Odonata</taxon>
        <taxon>Epiprocta</taxon>
        <taxon>Anisoptera</taxon>
        <taxon>Libelluloidea</taxon>
        <taxon>Libellulidae</taxon>
        <taxon>Ladona</taxon>
    </lineage>
</organism>
<reference evidence="1" key="1">
    <citation type="submission" date="2013-04" db="EMBL/GenBank/DDBJ databases">
        <authorList>
            <person name="Qu J."/>
            <person name="Murali S.C."/>
            <person name="Bandaranaike D."/>
            <person name="Bellair M."/>
            <person name="Blankenburg K."/>
            <person name="Chao H."/>
            <person name="Dinh H."/>
            <person name="Doddapaneni H."/>
            <person name="Downs B."/>
            <person name="Dugan-Rocha S."/>
            <person name="Elkadiri S."/>
            <person name="Gnanaolivu R.D."/>
            <person name="Hernandez B."/>
            <person name="Javaid M."/>
            <person name="Jayaseelan J.C."/>
            <person name="Lee S."/>
            <person name="Li M."/>
            <person name="Ming W."/>
            <person name="Munidasa M."/>
            <person name="Muniz J."/>
            <person name="Nguyen L."/>
            <person name="Ongeri F."/>
            <person name="Osuji N."/>
            <person name="Pu L.-L."/>
            <person name="Puazo M."/>
            <person name="Qu C."/>
            <person name="Quiroz J."/>
            <person name="Raj R."/>
            <person name="Weissenberger G."/>
            <person name="Xin Y."/>
            <person name="Zou X."/>
            <person name="Han Y."/>
            <person name="Richards S."/>
            <person name="Worley K."/>
            <person name="Muzny D."/>
            <person name="Gibbs R."/>
        </authorList>
    </citation>
    <scope>NUCLEOTIDE SEQUENCE</scope>
    <source>
        <strain evidence="1">Sampled in the wild</strain>
    </source>
</reference>
<evidence type="ECO:0000313" key="1">
    <source>
        <dbReference type="EMBL" id="KAG8239654.1"/>
    </source>
</evidence>
<dbReference type="PANTHER" id="PTHR46601:SF1">
    <property type="entry name" value="ADF-H DOMAIN-CONTAINING PROTEIN"/>
    <property type="match status" value="1"/>
</dbReference>
<proteinExistence type="predicted"/>
<name>A0A8K0KSH7_LADFU</name>
<protein>
    <submittedName>
        <fullName evidence="1">Uncharacterized protein</fullName>
    </submittedName>
</protein>
<dbReference type="InterPro" id="IPR021109">
    <property type="entry name" value="Peptidase_aspartic_dom_sf"/>
</dbReference>
<reference evidence="1" key="2">
    <citation type="submission" date="2017-10" db="EMBL/GenBank/DDBJ databases">
        <title>Ladona fulva Genome sequencing and assembly.</title>
        <authorList>
            <person name="Murali S."/>
            <person name="Richards S."/>
            <person name="Bandaranaike D."/>
            <person name="Bellair M."/>
            <person name="Blankenburg K."/>
            <person name="Chao H."/>
            <person name="Dinh H."/>
            <person name="Doddapaneni H."/>
            <person name="Dugan-Rocha S."/>
            <person name="Elkadiri S."/>
            <person name="Gnanaolivu R."/>
            <person name="Hernandez B."/>
            <person name="Skinner E."/>
            <person name="Javaid M."/>
            <person name="Lee S."/>
            <person name="Li M."/>
            <person name="Ming W."/>
            <person name="Munidasa M."/>
            <person name="Muniz J."/>
            <person name="Nguyen L."/>
            <person name="Hughes D."/>
            <person name="Osuji N."/>
            <person name="Pu L.-L."/>
            <person name="Puazo M."/>
            <person name="Qu C."/>
            <person name="Quiroz J."/>
            <person name="Raj R."/>
            <person name="Weissenberger G."/>
            <person name="Xin Y."/>
            <person name="Zou X."/>
            <person name="Han Y."/>
            <person name="Worley K."/>
            <person name="Muzny D."/>
            <person name="Gibbs R."/>
        </authorList>
    </citation>
    <scope>NUCLEOTIDE SEQUENCE</scope>
    <source>
        <strain evidence="1">Sampled in the wild</strain>
    </source>
</reference>
<comment type="caution">
    <text evidence="1">The sequence shown here is derived from an EMBL/GenBank/DDBJ whole genome shotgun (WGS) entry which is preliminary data.</text>
</comment>
<sequence length="529" mass="60387">MPEESDDIIRKLKEAYRSTSDRSRKILILTIFEDWPYSKIKKNFDASNHMIKVAKEVASEKGILSTPNQKIGRVLDEEIVLMVKTFYLSDEISRLMPGKKDFISVAGDGGRLQIQKRLLLSNIKEAYYHFKEKHTGVKISFSKFAELRPKNCILAGASGTHTVCVCAIHGNVKLMTDGSKIPIITVDTAKPLKTYHDCLAQIISSFCGMHMIDKITYKQWVYVDRATLETMQSSIEDFLEKFSNSLVKLLKHSFIAREQSSYLKYRKENLQTSECLDAIQVVHWNNIQATLNPFVIYYRGDFVVESKSFVAISESLKHDTIAVHLFQRRLISFLKEEVGEISKIVYFSDGASSQYKNKKNFINLCYHEEDFGITAEWHFFATSNGKGPCDGIGGTLKRLAAKASLQRLDNQISTPNELFLWASENLHSIKVHFFAEKDYAEETKILKSRFTTAKQIRGIQKYQARMQVVDDIGGFDGILGLDFLEENRARIDVGEGTLAVGQHVWALRERQYIQQRERPAEGKSCENPQ</sequence>
<dbReference type="EMBL" id="KZ309793">
    <property type="protein sequence ID" value="KAG8239654.1"/>
    <property type="molecule type" value="Genomic_DNA"/>
</dbReference>
<evidence type="ECO:0000313" key="2">
    <source>
        <dbReference type="Proteomes" id="UP000792457"/>
    </source>
</evidence>
<dbReference type="AlphaFoldDB" id="A0A8K0KSH7"/>